<feature type="compositionally biased region" description="Low complexity" evidence="1">
    <location>
        <begin position="83"/>
        <end position="112"/>
    </location>
</feature>
<gene>
    <name evidence="2" type="ORF">ECRA1380_LOCUS8094</name>
</gene>
<evidence type="ECO:0000256" key="1">
    <source>
        <dbReference type="SAM" id="MobiDB-lite"/>
    </source>
</evidence>
<accession>A0A7S3KFW3</accession>
<name>A0A7S3KFW3_EUPCR</name>
<sequence length="146" mass="16854">MKNNLSVISQNFINKMHVMEQYKYLPPKFSFALKDMAKHYKKTPSQGSFKSLSAIEGFNSSMDTPHEKNDLRTIKETMIRKANSNNRSRRVGSNASSLKSKSSRTSRSIRSSSRSKKKLKFKKLRKPKLKKIKAKVLKQALNRRGF</sequence>
<proteinExistence type="predicted"/>
<reference evidence="2" key="1">
    <citation type="submission" date="2021-01" db="EMBL/GenBank/DDBJ databases">
        <authorList>
            <person name="Corre E."/>
            <person name="Pelletier E."/>
            <person name="Niang G."/>
            <person name="Scheremetjew M."/>
            <person name="Finn R."/>
            <person name="Kale V."/>
            <person name="Holt S."/>
            <person name="Cochrane G."/>
            <person name="Meng A."/>
            <person name="Brown T."/>
            <person name="Cohen L."/>
        </authorList>
    </citation>
    <scope>NUCLEOTIDE SEQUENCE</scope>
    <source>
        <strain evidence="2">CT5</strain>
    </source>
</reference>
<evidence type="ECO:0000313" key="2">
    <source>
        <dbReference type="EMBL" id="CAE0383132.1"/>
    </source>
</evidence>
<dbReference type="EMBL" id="HBIK01017189">
    <property type="protein sequence ID" value="CAE0383132.1"/>
    <property type="molecule type" value="Transcribed_RNA"/>
</dbReference>
<protein>
    <submittedName>
        <fullName evidence="2">Uncharacterized protein</fullName>
    </submittedName>
</protein>
<feature type="compositionally biased region" description="Basic residues" evidence="1">
    <location>
        <begin position="113"/>
        <end position="131"/>
    </location>
</feature>
<feature type="compositionally biased region" description="Basic and acidic residues" evidence="1">
    <location>
        <begin position="64"/>
        <end position="79"/>
    </location>
</feature>
<feature type="region of interest" description="Disordered" evidence="1">
    <location>
        <begin position="60"/>
        <end position="131"/>
    </location>
</feature>
<dbReference type="AlphaFoldDB" id="A0A7S3KFW3"/>
<organism evidence="2">
    <name type="scientific">Euplotes crassus</name>
    <dbReference type="NCBI Taxonomy" id="5936"/>
    <lineage>
        <taxon>Eukaryota</taxon>
        <taxon>Sar</taxon>
        <taxon>Alveolata</taxon>
        <taxon>Ciliophora</taxon>
        <taxon>Intramacronucleata</taxon>
        <taxon>Spirotrichea</taxon>
        <taxon>Hypotrichia</taxon>
        <taxon>Euplotida</taxon>
        <taxon>Euplotidae</taxon>
        <taxon>Moneuplotes</taxon>
    </lineage>
</organism>